<comment type="caution">
    <text evidence="2">The sequence shown here is derived from an EMBL/GenBank/DDBJ whole genome shotgun (WGS) entry which is preliminary data.</text>
</comment>
<proteinExistence type="predicted"/>
<protein>
    <recommendedName>
        <fullName evidence="1">Protein kinase domain-containing protein</fullName>
    </recommendedName>
</protein>
<name>A0A8S1NQA9_9CILI</name>
<keyword evidence="3" id="KW-1185">Reference proteome</keyword>
<dbReference type="InterPro" id="IPR000719">
    <property type="entry name" value="Prot_kinase_dom"/>
</dbReference>
<dbReference type="GO" id="GO:0044773">
    <property type="term" value="P:mitotic DNA damage checkpoint signaling"/>
    <property type="evidence" value="ECO:0007669"/>
    <property type="project" value="TreeGrafter"/>
</dbReference>
<dbReference type="GO" id="GO:0004674">
    <property type="term" value="F:protein serine/threonine kinase activity"/>
    <property type="evidence" value="ECO:0007669"/>
    <property type="project" value="TreeGrafter"/>
</dbReference>
<accession>A0A8S1NQA9</accession>
<dbReference type="PANTHER" id="PTHR44167:SF18">
    <property type="entry name" value="PROTEIN KINASE DOMAIN-CONTAINING PROTEIN"/>
    <property type="match status" value="1"/>
</dbReference>
<dbReference type="OrthoDB" id="4062651at2759"/>
<dbReference type="GO" id="GO:0005737">
    <property type="term" value="C:cytoplasm"/>
    <property type="evidence" value="ECO:0007669"/>
    <property type="project" value="TreeGrafter"/>
</dbReference>
<reference evidence="2" key="1">
    <citation type="submission" date="2021-01" db="EMBL/GenBank/DDBJ databases">
        <authorList>
            <consortium name="Genoscope - CEA"/>
            <person name="William W."/>
        </authorList>
    </citation>
    <scope>NUCLEOTIDE SEQUENCE</scope>
</reference>
<evidence type="ECO:0000313" key="3">
    <source>
        <dbReference type="Proteomes" id="UP000692954"/>
    </source>
</evidence>
<dbReference type="EMBL" id="CAJJDN010000064">
    <property type="protein sequence ID" value="CAD8095487.1"/>
    <property type="molecule type" value="Genomic_DNA"/>
</dbReference>
<gene>
    <name evidence="2" type="ORF">PSON_ATCC_30995.1.T0640206</name>
</gene>
<feature type="domain" description="Protein kinase" evidence="1">
    <location>
        <begin position="74"/>
        <end position="349"/>
    </location>
</feature>
<dbReference type="PANTHER" id="PTHR44167">
    <property type="entry name" value="OVARIAN-SPECIFIC SERINE/THREONINE-PROTEIN KINASE LOK-RELATED"/>
    <property type="match status" value="1"/>
</dbReference>
<dbReference type="PROSITE" id="PS50011">
    <property type="entry name" value="PROTEIN_KINASE_DOM"/>
    <property type="match status" value="1"/>
</dbReference>
<evidence type="ECO:0000259" key="1">
    <source>
        <dbReference type="PROSITE" id="PS50011"/>
    </source>
</evidence>
<organism evidence="2 3">
    <name type="scientific">Paramecium sonneborni</name>
    <dbReference type="NCBI Taxonomy" id="65129"/>
    <lineage>
        <taxon>Eukaryota</taxon>
        <taxon>Sar</taxon>
        <taxon>Alveolata</taxon>
        <taxon>Ciliophora</taxon>
        <taxon>Intramacronucleata</taxon>
        <taxon>Oligohymenophorea</taxon>
        <taxon>Peniculida</taxon>
        <taxon>Parameciidae</taxon>
        <taxon>Paramecium</taxon>
    </lineage>
</organism>
<dbReference type="Pfam" id="PF00069">
    <property type="entry name" value="Pkinase"/>
    <property type="match status" value="1"/>
</dbReference>
<dbReference type="GO" id="GO:0005634">
    <property type="term" value="C:nucleus"/>
    <property type="evidence" value="ECO:0007669"/>
    <property type="project" value="TreeGrafter"/>
</dbReference>
<dbReference type="SMART" id="SM00220">
    <property type="entry name" value="S_TKc"/>
    <property type="match status" value="1"/>
</dbReference>
<dbReference type="AlphaFoldDB" id="A0A8S1NQA9"/>
<dbReference type="Proteomes" id="UP000692954">
    <property type="component" value="Unassembled WGS sequence"/>
</dbReference>
<sequence>MILQFKCERLHYILNTHYVVNVYKDKLTIGKNSHPKYEYKFTLENVLHWYIEGFKIQAFGIKHNNLIKFFKANHKDLDQLRILSRGLIYFDNLVEFYKQIDIDDSSKILDQFSQETYTLKSLNDVQLQRQVPFLRSLNHPNILRVRECFLYNNQPYVVTEYVSGTSLQNYLAKNPKSSHLQCQSIIIQLLRALKVLHENHIIHATIQAKFLLFKSDLIKIIEFSQAFQSEEIDSQDIKNCGSILFQLYTNKLYNNYDQATVQSILQANQTPNQAQDLILKMLFKQQFTVYQSLEHPYFSNTLNPQEKKRRFQNFQKAQRSTSEMDESEAVSQYVPELQTNKSKSLRQLL</sequence>
<dbReference type="GO" id="GO:0005524">
    <property type="term" value="F:ATP binding"/>
    <property type="evidence" value="ECO:0007669"/>
    <property type="project" value="InterPro"/>
</dbReference>
<evidence type="ECO:0000313" key="2">
    <source>
        <dbReference type="EMBL" id="CAD8095487.1"/>
    </source>
</evidence>